<gene>
    <name evidence="6" type="ORF">H0194_09220</name>
</gene>
<keyword evidence="3" id="KW-0175">Coiled coil</keyword>
<reference evidence="6 7" key="1">
    <citation type="submission" date="2020-07" db="EMBL/GenBank/DDBJ databases">
        <title>Complete genome and description of Corynebacterium incognita strain Marseille-Q3630 sp. nov.</title>
        <authorList>
            <person name="Boxberger M."/>
        </authorList>
    </citation>
    <scope>NUCLEOTIDE SEQUENCE [LARGE SCALE GENOMIC DNA]</scope>
    <source>
        <strain evidence="6 7">Marseille-Q3630</strain>
    </source>
</reference>
<feature type="region of interest" description="Disordered" evidence="4">
    <location>
        <begin position="521"/>
        <end position="553"/>
    </location>
</feature>
<dbReference type="InterPro" id="IPR003439">
    <property type="entry name" value="ABC_transporter-like_ATP-bd"/>
</dbReference>
<evidence type="ECO:0000313" key="7">
    <source>
        <dbReference type="Proteomes" id="UP000515743"/>
    </source>
</evidence>
<dbReference type="GO" id="GO:0005524">
    <property type="term" value="F:ATP binding"/>
    <property type="evidence" value="ECO:0007669"/>
    <property type="project" value="UniProtKB-KW"/>
</dbReference>
<evidence type="ECO:0000256" key="2">
    <source>
        <dbReference type="ARBA" id="ARBA00022840"/>
    </source>
</evidence>
<sequence>MANLINLENVTKSFGLKTLLDGVSLGVQTGDRIGVVGLNGGGKTTLLEVLTGQEPADSGRVSHNSDLRMAVVTQRFELDEELTVGQAVVEPLGLQVFEWASNSKVRDVLKGLGIVDLGLDTPVGGLSGGERRRVNLAAALVQDLDLVVLDEPTNHLDVEGVEWLAEHLLRRKVAVVVVTHDRWFLDTVATWTWEVHDGRVDAYEGGYNDWTFARAERARQADAIEQRRQNLARKELAWLRRGAPARTSKPRYRIEAAEALISDVPEPRNKIELLSFSKQRQGRVVIELEDAQIATPDGRVLVGNLTWRLAPGERIGLVGVNGSGKTTLLRTLAGEYPLQEGKRIEGQTVRLGWLRQELDDLDPQRRVLDAIEDVARYVQLGKKELSASQLAERLGFSPKRQRTPVGDLSGGERRRLQLTRVLMAEPNVLLLDEPTNDLDIDTLQELESLLDSWPGTLVVISHDRYLIERIADNTYALFGDGRLTNLPGGIEEYLKRRRAAASSSSAGGALDLGAASAGRGTEAIPDAASAESVSGDGTNAAQEPGPKLSNQQVRDITKKMNALERKMAKHDERMAGLNQEMANAAEAMDTGRLTELDAQLRGIREEHEALEMEWMELGEQLE</sequence>
<evidence type="ECO:0000256" key="4">
    <source>
        <dbReference type="SAM" id="MobiDB-lite"/>
    </source>
</evidence>
<dbReference type="PROSITE" id="PS50893">
    <property type="entry name" value="ABC_TRANSPORTER_2"/>
    <property type="match status" value="2"/>
</dbReference>
<dbReference type="Gene3D" id="3.40.50.300">
    <property type="entry name" value="P-loop containing nucleotide triphosphate hydrolases"/>
    <property type="match status" value="2"/>
</dbReference>
<dbReference type="EMBL" id="CP059404">
    <property type="protein sequence ID" value="QNE89223.1"/>
    <property type="molecule type" value="Genomic_DNA"/>
</dbReference>
<dbReference type="InterPro" id="IPR003593">
    <property type="entry name" value="AAA+_ATPase"/>
</dbReference>
<dbReference type="InterPro" id="IPR017871">
    <property type="entry name" value="ABC_transporter-like_CS"/>
</dbReference>
<dbReference type="InterPro" id="IPR027417">
    <property type="entry name" value="P-loop_NTPase"/>
</dbReference>
<dbReference type="Pfam" id="PF16326">
    <property type="entry name" value="ABC_tran_CTD"/>
    <property type="match status" value="1"/>
</dbReference>
<evidence type="ECO:0000313" key="6">
    <source>
        <dbReference type="EMBL" id="QNE89223.1"/>
    </source>
</evidence>
<keyword evidence="7" id="KW-1185">Reference proteome</keyword>
<dbReference type="PANTHER" id="PTHR42855">
    <property type="entry name" value="ABC TRANSPORTER ATP-BINDING SUBUNIT"/>
    <property type="match status" value="1"/>
</dbReference>
<dbReference type="InterPro" id="IPR032524">
    <property type="entry name" value="ABC_tran_C"/>
</dbReference>
<feature type="coiled-coil region" evidence="3">
    <location>
        <begin position="553"/>
        <end position="613"/>
    </location>
</feature>
<dbReference type="GO" id="GO:0003677">
    <property type="term" value="F:DNA binding"/>
    <property type="evidence" value="ECO:0007669"/>
    <property type="project" value="InterPro"/>
</dbReference>
<dbReference type="InterPro" id="IPR051309">
    <property type="entry name" value="ABCF_ATPase"/>
</dbReference>
<dbReference type="Proteomes" id="UP000515743">
    <property type="component" value="Chromosome"/>
</dbReference>
<proteinExistence type="predicted"/>
<dbReference type="Pfam" id="PF12848">
    <property type="entry name" value="ABC_tran_Xtn"/>
    <property type="match status" value="1"/>
</dbReference>
<name>A0A7G7CNQ7_9CORY</name>
<feature type="domain" description="ABC transporter" evidence="5">
    <location>
        <begin position="5"/>
        <end position="222"/>
    </location>
</feature>
<keyword evidence="2 6" id="KW-0067">ATP-binding</keyword>
<evidence type="ECO:0000256" key="3">
    <source>
        <dbReference type="SAM" id="Coils"/>
    </source>
</evidence>
<accession>A0A7G7CNQ7</accession>
<dbReference type="InterPro" id="IPR032781">
    <property type="entry name" value="ABC_tran_Xtn"/>
</dbReference>
<dbReference type="KEGG" id="cik:H0194_09220"/>
<feature type="compositionally biased region" description="Polar residues" evidence="4">
    <location>
        <begin position="531"/>
        <end position="541"/>
    </location>
</feature>
<keyword evidence="1" id="KW-0547">Nucleotide-binding</keyword>
<dbReference type="PROSITE" id="PS00211">
    <property type="entry name" value="ABC_TRANSPORTER_1"/>
    <property type="match status" value="1"/>
</dbReference>
<dbReference type="Pfam" id="PF00005">
    <property type="entry name" value="ABC_tran"/>
    <property type="match status" value="2"/>
</dbReference>
<dbReference type="GO" id="GO:0016887">
    <property type="term" value="F:ATP hydrolysis activity"/>
    <property type="evidence" value="ECO:0007669"/>
    <property type="project" value="InterPro"/>
</dbReference>
<dbReference type="PANTHER" id="PTHR42855:SF1">
    <property type="entry name" value="ABC TRANSPORTER DOMAIN-CONTAINING PROTEIN"/>
    <property type="match status" value="1"/>
</dbReference>
<dbReference type="RefSeq" id="WP_185175600.1">
    <property type="nucleotide sequence ID" value="NZ_CP059404.1"/>
</dbReference>
<organism evidence="6 7">
    <name type="scientific">Corynebacterium incognita</name>
    <dbReference type="NCBI Taxonomy" id="2754725"/>
    <lineage>
        <taxon>Bacteria</taxon>
        <taxon>Bacillati</taxon>
        <taxon>Actinomycetota</taxon>
        <taxon>Actinomycetes</taxon>
        <taxon>Mycobacteriales</taxon>
        <taxon>Corynebacteriaceae</taxon>
        <taxon>Corynebacterium</taxon>
    </lineage>
</organism>
<dbReference type="SMART" id="SM00382">
    <property type="entry name" value="AAA"/>
    <property type="match status" value="2"/>
</dbReference>
<feature type="domain" description="ABC transporter" evidence="5">
    <location>
        <begin position="286"/>
        <end position="506"/>
    </location>
</feature>
<evidence type="ECO:0000259" key="5">
    <source>
        <dbReference type="PROSITE" id="PS50893"/>
    </source>
</evidence>
<dbReference type="SUPFAM" id="SSF52540">
    <property type="entry name" value="P-loop containing nucleoside triphosphate hydrolases"/>
    <property type="match status" value="2"/>
</dbReference>
<dbReference type="CDD" id="cd03221">
    <property type="entry name" value="ABCF_EF-3"/>
    <property type="match status" value="2"/>
</dbReference>
<dbReference type="AlphaFoldDB" id="A0A7G7CNQ7"/>
<protein>
    <submittedName>
        <fullName evidence="6">ABC-F family ATP-binding cassette domain-containing protein</fullName>
    </submittedName>
</protein>
<evidence type="ECO:0000256" key="1">
    <source>
        <dbReference type="ARBA" id="ARBA00022741"/>
    </source>
</evidence>